<evidence type="ECO:0000313" key="1">
    <source>
        <dbReference type="EMBL" id="KHG07985.1"/>
    </source>
</evidence>
<evidence type="ECO:0000313" key="2">
    <source>
        <dbReference type="Proteomes" id="UP000032142"/>
    </source>
</evidence>
<dbReference type="EMBL" id="JRRC01486516">
    <property type="protein sequence ID" value="KHG07985.1"/>
    <property type="molecule type" value="Genomic_DNA"/>
</dbReference>
<accession>A0A0B0N594</accession>
<reference evidence="2" key="1">
    <citation type="submission" date="2014-09" db="EMBL/GenBank/DDBJ databases">
        <authorList>
            <person name="Mudge J."/>
            <person name="Ramaraj T."/>
            <person name="Lindquist I.E."/>
            <person name="Bharti A.K."/>
            <person name="Sundararajan A."/>
            <person name="Cameron C.T."/>
            <person name="Woodward J.E."/>
            <person name="May G.D."/>
            <person name="Brubaker C."/>
            <person name="Broadhvest J."/>
            <person name="Wilkins T.A."/>
        </authorList>
    </citation>
    <scope>NUCLEOTIDE SEQUENCE</scope>
    <source>
        <strain evidence="2">cv. AKA8401</strain>
    </source>
</reference>
<organism evidence="1 2">
    <name type="scientific">Gossypium arboreum</name>
    <name type="common">Tree cotton</name>
    <name type="synonym">Gossypium nanking</name>
    <dbReference type="NCBI Taxonomy" id="29729"/>
    <lineage>
        <taxon>Eukaryota</taxon>
        <taxon>Viridiplantae</taxon>
        <taxon>Streptophyta</taxon>
        <taxon>Embryophyta</taxon>
        <taxon>Tracheophyta</taxon>
        <taxon>Spermatophyta</taxon>
        <taxon>Magnoliopsida</taxon>
        <taxon>eudicotyledons</taxon>
        <taxon>Gunneridae</taxon>
        <taxon>Pentapetalae</taxon>
        <taxon>rosids</taxon>
        <taxon>malvids</taxon>
        <taxon>Malvales</taxon>
        <taxon>Malvaceae</taxon>
        <taxon>Malvoideae</taxon>
        <taxon>Gossypium</taxon>
    </lineage>
</organism>
<keyword evidence="2" id="KW-1185">Reference proteome</keyword>
<proteinExistence type="predicted"/>
<sequence length="18" mass="2054">MRLLLDRKIQLLNGSGAR</sequence>
<gene>
    <name evidence="1" type="ORF">F383_34896</name>
</gene>
<dbReference type="AlphaFoldDB" id="A0A0B0N594"/>
<protein>
    <submittedName>
        <fullName evidence="1">Uncharacterized protein</fullName>
    </submittedName>
</protein>
<dbReference type="Proteomes" id="UP000032142">
    <property type="component" value="Unassembled WGS sequence"/>
</dbReference>
<name>A0A0B0N594_GOSAR</name>
<comment type="caution">
    <text evidence="1">The sequence shown here is derived from an EMBL/GenBank/DDBJ whole genome shotgun (WGS) entry which is preliminary data.</text>
</comment>